<reference evidence="2" key="1">
    <citation type="submission" date="2020-10" db="EMBL/GenBank/DDBJ databases">
        <authorList>
            <person name="Gilroy R."/>
        </authorList>
    </citation>
    <scope>NUCLEOTIDE SEQUENCE</scope>
    <source>
        <strain evidence="2">F1-3629</strain>
    </source>
</reference>
<proteinExistence type="predicted"/>
<evidence type="ECO:0000313" key="2">
    <source>
        <dbReference type="EMBL" id="MBO8453609.1"/>
    </source>
</evidence>
<organism evidence="2 3">
    <name type="scientific">Candidatus Cryptobacteroides gallistercoris</name>
    <dbReference type="NCBI Taxonomy" id="2840765"/>
    <lineage>
        <taxon>Bacteria</taxon>
        <taxon>Pseudomonadati</taxon>
        <taxon>Bacteroidota</taxon>
        <taxon>Bacteroidia</taxon>
        <taxon>Bacteroidales</taxon>
        <taxon>Candidatus Cryptobacteroides</taxon>
    </lineage>
</organism>
<protein>
    <recommendedName>
        <fullName evidence="1">DUF676 domain-containing protein</fullName>
    </recommendedName>
</protein>
<dbReference type="InterPro" id="IPR007751">
    <property type="entry name" value="DUF676_lipase-like"/>
</dbReference>
<dbReference type="Proteomes" id="UP000771749">
    <property type="component" value="Unassembled WGS sequence"/>
</dbReference>
<dbReference type="InterPro" id="IPR029058">
    <property type="entry name" value="AB_hydrolase_fold"/>
</dbReference>
<feature type="domain" description="DUF676" evidence="1">
    <location>
        <begin position="227"/>
        <end position="316"/>
    </location>
</feature>
<reference evidence="2" key="2">
    <citation type="journal article" date="2021" name="PeerJ">
        <title>Extensive microbial diversity within the chicken gut microbiome revealed by metagenomics and culture.</title>
        <authorList>
            <person name="Gilroy R."/>
            <person name="Ravi A."/>
            <person name="Getino M."/>
            <person name="Pursley I."/>
            <person name="Horton D.L."/>
            <person name="Alikhan N.F."/>
            <person name="Baker D."/>
            <person name="Gharbi K."/>
            <person name="Hall N."/>
            <person name="Watson M."/>
            <person name="Adriaenssens E.M."/>
            <person name="Foster-Nyarko E."/>
            <person name="Jarju S."/>
            <person name="Secka A."/>
            <person name="Antonio M."/>
            <person name="Oren A."/>
            <person name="Chaudhuri R.R."/>
            <person name="La Ragione R."/>
            <person name="Hildebrand F."/>
            <person name="Pallen M.J."/>
        </authorList>
    </citation>
    <scope>NUCLEOTIDE SEQUENCE</scope>
    <source>
        <strain evidence="2">F1-3629</strain>
    </source>
</reference>
<dbReference type="Gene3D" id="2.60.40.1080">
    <property type="match status" value="1"/>
</dbReference>
<comment type="caution">
    <text evidence="2">The sequence shown here is derived from an EMBL/GenBank/DDBJ whole genome shotgun (WGS) entry which is preliminary data.</text>
</comment>
<accession>A0A940IG59</accession>
<sequence length="943" mass="105876">MYKYNYIRDDALDNNLIRYQGDRFYDNYDENGQWINPYAEKYVVGFSSYSRVHKGSGIKFSFPSEFIFTNTEISKLEFDAGDGSGYRQVSAGSSLTVGFDERERELKMRITLSTGEMLVCHGTMYSSGGRVELSSAGSSVPRPSIPDMVKPFSCSSASGQIEASASVFYAENKSGAGIIRPFVVVEGFDPMDLADYMYGMGAIGNYNAWYDDYGFTNAENLFPAMQNVMDEYDVIYVDWMNSEADIRDNAKLMEQIILWINEEMTDNGSSEGIAVVGQSMGGLIVRYALRSMEFEGTKHGVTAFVSHDVPHRGANIPVGMLYAVHSLLSFYYGESLSVDLLDLLTDSEDWVRMVQKYLYSTSASQMLCNFVNQDGRLDNSSHAEWQDEIDFMGFPEGDPDKGMMNFAIVNGGETDDLAGVTSYLHANGNLHTRFLTDLLSIFSGPILCNFVGIDANFWDYVPGKTNITASIDVFPYLSSGNKVFDMKIIYHKKVLGIFNREVTAFSQMNYAPSSPLAFDAFPGSYYSLSHFINSDADAINIALFLGGDYEYSVNDKFMFVPTASALDIGIGRRTLAVGDYTRSYWPDIPQPLVEMPYQAVIAESKASDHISEIENMYEWILEQMRIYISGPLSPKSGDRYVLENCSYPVRWSISDMSIAAIDPLSGEITLKKPGVVKVTATYQYEYGTVSRSKTVMVGLPDFYISTSEDGMVAIATAKCRTNGSMFKMLVDAGLVEYEWGTKTWGNPIEWTVQKDSVFALGVPERMYRTTIYMRVKTASGLTSPVYSYTYDASNPFTLNPKFIVSNAEGELYLTTNYTIASAEGWPLSLNVQLSKYYELAGIEPGGVPGKIIVNGEREHWWDEYPGGQSMDVGINFYLFDEDEFDGYRRQMKPWGDTEMMVFKVLVQDRWGKDMMTAPVIFIYIEDFPDGYMPSDLLDLYDQF</sequence>
<evidence type="ECO:0000313" key="3">
    <source>
        <dbReference type="Proteomes" id="UP000771749"/>
    </source>
</evidence>
<dbReference type="Gene3D" id="3.40.50.1820">
    <property type="entry name" value="alpha/beta hydrolase"/>
    <property type="match status" value="1"/>
</dbReference>
<dbReference type="SUPFAM" id="SSF53474">
    <property type="entry name" value="alpha/beta-Hydrolases"/>
    <property type="match status" value="1"/>
</dbReference>
<evidence type="ECO:0000259" key="1">
    <source>
        <dbReference type="Pfam" id="PF05057"/>
    </source>
</evidence>
<dbReference type="Pfam" id="PF05057">
    <property type="entry name" value="DUF676"/>
    <property type="match status" value="1"/>
</dbReference>
<gene>
    <name evidence="2" type="ORF">IAC07_02645</name>
</gene>
<name>A0A940IG59_9BACT</name>
<dbReference type="EMBL" id="JADIMJ010000040">
    <property type="protein sequence ID" value="MBO8453609.1"/>
    <property type="molecule type" value="Genomic_DNA"/>
</dbReference>
<dbReference type="AlphaFoldDB" id="A0A940IG59"/>